<evidence type="ECO:0000259" key="4">
    <source>
        <dbReference type="SMART" id="SM00421"/>
    </source>
</evidence>
<keyword evidence="1" id="KW-0805">Transcription regulation</keyword>
<protein>
    <recommendedName>
        <fullName evidence="4">HTH luxR-type domain-containing protein</fullName>
    </recommendedName>
</protein>
<feature type="domain" description="HTH luxR-type" evidence="4">
    <location>
        <begin position="172"/>
        <end position="229"/>
    </location>
</feature>
<name>A0A7C9QTF0_9PROT</name>
<dbReference type="RefSeq" id="WP_163676542.1">
    <property type="nucleotide sequence ID" value="NZ_JAAIYP010000033.1"/>
</dbReference>
<dbReference type="GO" id="GO:0003677">
    <property type="term" value="F:DNA binding"/>
    <property type="evidence" value="ECO:0007669"/>
    <property type="project" value="UniProtKB-KW"/>
</dbReference>
<keyword evidence="2" id="KW-0238">DNA-binding</keyword>
<evidence type="ECO:0000256" key="1">
    <source>
        <dbReference type="ARBA" id="ARBA00023015"/>
    </source>
</evidence>
<dbReference type="Gene3D" id="1.10.10.10">
    <property type="entry name" value="Winged helix-like DNA-binding domain superfamily/Winged helix DNA-binding domain"/>
    <property type="match status" value="1"/>
</dbReference>
<dbReference type="SMART" id="SM00421">
    <property type="entry name" value="HTH_LUXR"/>
    <property type="match status" value="1"/>
</dbReference>
<dbReference type="InterPro" id="IPR005143">
    <property type="entry name" value="TF_LuxR_autoind-bd_dom"/>
</dbReference>
<dbReference type="InterPro" id="IPR000792">
    <property type="entry name" value="Tscrpt_reg_LuxR_C"/>
</dbReference>
<dbReference type="SUPFAM" id="SSF75516">
    <property type="entry name" value="Pheromone-binding domain of LuxR-like quorum-sensing transcription factors"/>
    <property type="match status" value="1"/>
</dbReference>
<dbReference type="InterPro" id="IPR016032">
    <property type="entry name" value="Sig_transdc_resp-reg_C-effctor"/>
</dbReference>
<keyword evidence="6" id="KW-1185">Reference proteome</keyword>
<gene>
    <name evidence="5" type="ORF">G4223_06105</name>
</gene>
<proteinExistence type="predicted"/>
<sequence length="237" mass="26518">MDDWVADLSTRVLWAEDIPSAQHAVRELALQCGVDYYIYGNSRPGLEHPYIDSTYPPQWMAHYLANRYQFIDPVVIEAQRTRLPFGWRFLMNRPASLSPEQRKLFAEAAEFGIRDGFTIPFHCADGCIAMMSYAFTSVEELTQVMGNQTRLKLLAVNYHTAIERLLDVAPVAEELSPMERQCLTGVAHGQSLWEISGRIHRPEPDVAGALRSARLKLGASTTAKAVDKAISQGLIAP</sequence>
<comment type="caution">
    <text evidence="5">The sequence shown here is derived from an EMBL/GenBank/DDBJ whole genome shotgun (WGS) entry which is preliminary data.</text>
</comment>
<dbReference type="AlphaFoldDB" id="A0A7C9QTF0"/>
<evidence type="ECO:0000256" key="2">
    <source>
        <dbReference type="ARBA" id="ARBA00023125"/>
    </source>
</evidence>
<evidence type="ECO:0000313" key="5">
    <source>
        <dbReference type="EMBL" id="NFV79679.1"/>
    </source>
</evidence>
<dbReference type="Proteomes" id="UP000480684">
    <property type="component" value="Unassembled WGS sequence"/>
</dbReference>
<organism evidence="5 6">
    <name type="scientific">Magnetospirillum aberrantis SpK</name>
    <dbReference type="NCBI Taxonomy" id="908842"/>
    <lineage>
        <taxon>Bacteria</taxon>
        <taxon>Pseudomonadati</taxon>
        <taxon>Pseudomonadota</taxon>
        <taxon>Alphaproteobacteria</taxon>
        <taxon>Rhodospirillales</taxon>
        <taxon>Rhodospirillaceae</taxon>
        <taxon>Magnetospirillum</taxon>
    </lineage>
</organism>
<dbReference type="Pfam" id="PF03472">
    <property type="entry name" value="Autoind_bind"/>
    <property type="match status" value="1"/>
</dbReference>
<evidence type="ECO:0000313" key="6">
    <source>
        <dbReference type="Proteomes" id="UP000480684"/>
    </source>
</evidence>
<dbReference type="GO" id="GO:0006355">
    <property type="term" value="P:regulation of DNA-templated transcription"/>
    <property type="evidence" value="ECO:0007669"/>
    <property type="project" value="InterPro"/>
</dbReference>
<keyword evidence="3" id="KW-0804">Transcription</keyword>
<reference evidence="5 6" key="1">
    <citation type="submission" date="2020-02" db="EMBL/GenBank/DDBJ databases">
        <authorList>
            <person name="Dziuba M."/>
            <person name="Kuznetsov B."/>
            <person name="Mardanov A."/>
            <person name="Ravin N."/>
            <person name="Grouzdev D."/>
        </authorList>
    </citation>
    <scope>NUCLEOTIDE SEQUENCE [LARGE SCALE GENOMIC DNA]</scope>
    <source>
        <strain evidence="5 6">SpK</strain>
    </source>
</reference>
<dbReference type="EMBL" id="JAAIYP010000033">
    <property type="protein sequence ID" value="NFV79679.1"/>
    <property type="molecule type" value="Genomic_DNA"/>
</dbReference>
<accession>A0A7C9QTF0</accession>
<evidence type="ECO:0000256" key="3">
    <source>
        <dbReference type="ARBA" id="ARBA00023163"/>
    </source>
</evidence>
<dbReference type="SUPFAM" id="SSF46894">
    <property type="entry name" value="C-terminal effector domain of the bipartite response regulators"/>
    <property type="match status" value="1"/>
</dbReference>
<dbReference type="InterPro" id="IPR036693">
    <property type="entry name" value="TF_LuxR_autoind-bd_dom_sf"/>
</dbReference>
<dbReference type="Gene3D" id="3.30.450.80">
    <property type="entry name" value="Transcription factor LuxR-like, autoinducer-binding domain"/>
    <property type="match status" value="1"/>
</dbReference>
<dbReference type="InterPro" id="IPR036388">
    <property type="entry name" value="WH-like_DNA-bd_sf"/>
</dbReference>